<gene>
    <name evidence="1" type="ORF">NTEN_LOCUS7720</name>
</gene>
<name>A0A6H5GFV4_9HEMI</name>
<sequence>MRFLINQNFQLRFQLPKYSGFGPSFLSTDVGLMAERHLYPFLSTTSSHHTRAEGRRIWFITRTK</sequence>
<dbReference type="EMBL" id="CADCXU010011793">
    <property type="protein sequence ID" value="CAB0001933.1"/>
    <property type="molecule type" value="Genomic_DNA"/>
</dbReference>
<proteinExistence type="predicted"/>
<feature type="non-terminal residue" evidence="1">
    <location>
        <position position="64"/>
    </location>
</feature>
<dbReference type="Proteomes" id="UP000479000">
    <property type="component" value="Unassembled WGS sequence"/>
</dbReference>
<evidence type="ECO:0000313" key="2">
    <source>
        <dbReference type="Proteomes" id="UP000479000"/>
    </source>
</evidence>
<protein>
    <submittedName>
        <fullName evidence="1">Uncharacterized protein</fullName>
    </submittedName>
</protein>
<keyword evidence="2" id="KW-1185">Reference proteome</keyword>
<evidence type="ECO:0000313" key="1">
    <source>
        <dbReference type="EMBL" id="CAB0001933.1"/>
    </source>
</evidence>
<accession>A0A6H5GFV4</accession>
<dbReference type="AlphaFoldDB" id="A0A6H5GFV4"/>
<organism evidence="1 2">
    <name type="scientific">Nesidiocoris tenuis</name>
    <dbReference type="NCBI Taxonomy" id="355587"/>
    <lineage>
        <taxon>Eukaryota</taxon>
        <taxon>Metazoa</taxon>
        <taxon>Ecdysozoa</taxon>
        <taxon>Arthropoda</taxon>
        <taxon>Hexapoda</taxon>
        <taxon>Insecta</taxon>
        <taxon>Pterygota</taxon>
        <taxon>Neoptera</taxon>
        <taxon>Paraneoptera</taxon>
        <taxon>Hemiptera</taxon>
        <taxon>Heteroptera</taxon>
        <taxon>Panheteroptera</taxon>
        <taxon>Cimicomorpha</taxon>
        <taxon>Miridae</taxon>
        <taxon>Dicyphina</taxon>
        <taxon>Nesidiocoris</taxon>
    </lineage>
</organism>
<reference evidence="1 2" key="1">
    <citation type="submission" date="2020-02" db="EMBL/GenBank/DDBJ databases">
        <authorList>
            <person name="Ferguson B K."/>
        </authorList>
    </citation>
    <scope>NUCLEOTIDE SEQUENCE [LARGE SCALE GENOMIC DNA]</scope>
</reference>